<feature type="transmembrane region" description="Helical" evidence="6">
    <location>
        <begin position="65"/>
        <end position="91"/>
    </location>
</feature>
<evidence type="ECO:0000256" key="2">
    <source>
        <dbReference type="ARBA" id="ARBA00008974"/>
    </source>
</evidence>
<dbReference type="HOGENOM" id="CLU_021555_3_1_1"/>
<keyword evidence="8" id="KW-1185">Reference proteome</keyword>
<feature type="transmembrane region" description="Helical" evidence="6">
    <location>
        <begin position="40"/>
        <end position="59"/>
    </location>
</feature>
<comment type="similarity">
    <text evidence="2">Belongs to the purine-cytosine permease (2.A.39) family.</text>
</comment>
<sequence>MALSTLFKRIELPHGSRWINDDVRPVEAGRRTWTFLTFHNFWLLINCNIATYLTGSALIPLGLTWWQAIIAIVIGNILATLAVVVSSLAGAHYHIGFPVFSRAVWGTWGAQFVVWNRIFLAFVWYGFQSWVGGQCTYIILLSWDPGFAQHIPNHIPEGTGTTSAEFLCYFIFCVISLPALWIRPHRIEKFFYIASAVTLAFFLVLLIWALATMGSDGFGDTLNDGGSIPTTGGPYSTAWLMVYGIMSTIGSIAAGILNQNDYARLARRPGDAIWGQALAFPLYSIAASIIGILVTAATQKRMDGEAVWNPPTLLVGLLEKDESPATRAAVFFAGLALIISQLGSNLPGNALSGGMDLASVFPRFINIRRGAYIVAILSPVVNPWRLVNTATIFLTVLSGYGVFLAPMTGIMAAHYLIVARMKINVDDLFVGDSRGIYWYSAGINWRAPVAWIVGLVPCFPGFVAAVNTSVVISDGATELFYLNYLYGFLASAVAYALLHCIFPDRKLDAFVQNGASARETQRFYNRRWDVIEAQTPEIEEDCEVPTVKDGFETSL</sequence>
<dbReference type="VEuPathDB" id="FungiDB:ACLA_076260"/>
<feature type="transmembrane region" description="Helical" evidence="6">
    <location>
        <begin position="484"/>
        <end position="502"/>
    </location>
</feature>
<keyword evidence="3 6" id="KW-0812">Transmembrane</keyword>
<dbReference type="CDD" id="cd11482">
    <property type="entry name" value="SLC-NCS1sbd_NRT1-like"/>
    <property type="match status" value="1"/>
</dbReference>
<evidence type="ECO:0000256" key="4">
    <source>
        <dbReference type="ARBA" id="ARBA00022989"/>
    </source>
</evidence>
<dbReference type="PANTHER" id="PTHR30618">
    <property type="entry name" value="NCS1 FAMILY PURINE/PYRIMIDINE TRANSPORTER"/>
    <property type="match status" value="1"/>
</dbReference>
<comment type="subcellular location">
    <subcellularLocation>
        <location evidence="1">Membrane</location>
        <topology evidence="1">Multi-pass membrane protein</topology>
    </subcellularLocation>
</comment>
<dbReference type="OMA" id="ATFPKYI"/>
<reference evidence="7 8" key="1">
    <citation type="journal article" date="2008" name="PLoS Genet.">
        <title>Genomic islands in the pathogenic filamentous fungus Aspergillus fumigatus.</title>
        <authorList>
            <person name="Fedorova N.D."/>
            <person name="Khaldi N."/>
            <person name="Joardar V.S."/>
            <person name="Maiti R."/>
            <person name="Amedeo P."/>
            <person name="Anderson M.J."/>
            <person name="Crabtree J."/>
            <person name="Silva J.C."/>
            <person name="Badger J.H."/>
            <person name="Albarraq A."/>
            <person name="Angiuoli S."/>
            <person name="Bussey H."/>
            <person name="Bowyer P."/>
            <person name="Cotty P.J."/>
            <person name="Dyer P.S."/>
            <person name="Egan A."/>
            <person name="Galens K."/>
            <person name="Fraser-Liggett C.M."/>
            <person name="Haas B.J."/>
            <person name="Inman J.M."/>
            <person name="Kent R."/>
            <person name="Lemieux S."/>
            <person name="Malavazi I."/>
            <person name="Orvis J."/>
            <person name="Roemer T."/>
            <person name="Ronning C.M."/>
            <person name="Sundaram J.P."/>
            <person name="Sutton G."/>
            <person name="Turner G."/>
            <person name="Venter J.C."/>
            <person name="White O.R."/>
            <person name="Whitty B.R."/>
            <person name="Youngman P."/>
            <person name="Wolfe K.H."/>
            <person name="Goldman G.H."/>
            <person name="Wortman J.R."/>
            <person name="Jiang B."/>
            <person name="Denning D.W."/>
            <person name="Nierman W.C."/>
        </authorList>
    </citation>
    <scope>NUCLEOTIDE SEQUENCE [LARGE SCALE GENOMIC DNA]</scope>
    <source>
        <strain evidence="8">ATCC 1007 / CBS 513.65 / DSM 816 / NCTC 3887 / NRRL 1</strain>
    </source>
</reference>
<dbReference type="InterPro" id="IPR012681">
    <property type="entry name" value="NCS1"/>
</dbReference>
<evidence type="ECO:0000256" key="5">
    <source>
        <dbReference type="ARBA" id="ARBA00023136"/>
    </source>
</evidence>
<evidence type="ECO:0000313" key="8">
    <source>
        <dbReference type="Proteomes" id="UP000006701"/>
    </source>
</evidence>
<dbReference type="NCBIfam" id="TIGR00800">
    <property type="entry name" value="ncs1"/>
    <property type="match status" value="1"/>
</dbReference>
<dbReference type="GO" id="GO:0005886">
    <property type="term" value="C:plasma membrane"/>
    <property type="evidence" value="ECO:0007669"/>
    <property type="project" value="TreeGrafter"/>
</dbReference>
<gene>
    <name evidence="7" type="ORF">ACLA_076260</name>
</gene>
<keyword evidence="4 6" id="KW-1133">Transmembrane helix</keyword>
<dbReference type="Pfam" id="PF02133">
    <property type="entry name" value="Transp_cyt_pur"/>
    <property type="match status" value="1"/>
</dbReference>
<organism evidence="7 8">
    <name type="scientific">Aspergillus clavatus (strain ATCC 1007 / CBS 513.65 / DSM 816 / NCTC 3887 / NRRL 1 / QM 1276 / 107)</name>
    <dbReference type="NCBI Taxonomy" id="344612"/>
    <lineage>
        <taxon>Eukaryota</taxon>
        <taxon>Fungi</taxon>
        <taxon>Dikarya</taxon>
        <taxon>Ascomycota</taxon>
        <taxon>Pezizomycotina</taxon>
        <taxon>Eurotiomycetes</taxon>
        <taxon>Eurotiomycetidae</taxon>
        <taxon>Eurotiales</taxon>
        <taxon>Aspergillaceae</taxon>
        <taxon>Aspergillus</taxon>
        <taxon>Aspergillus subgen. Fumigati</taxon>
    </lineage>
</organism>
<feature type="transmembrane region" description="Helical" evidence="6">
    <location>
        <begin position="238"/>
        <end position="257"/>
    </location>
</feature>
<dbReference type="OrthoDB" id="2018619at2759"/>
<dbReference type="eggNOG" id="KOG2466">
    <property type="taxonomic scope" value="Eukaryota"/>
</dbReference>
<evidence type="ECO:0000313" key="7">
    <source>
        <dbReference type="EMBL" id="EAW14586.1"/>
    </source>
</evidence>
<accession>A1C865</accession>
<dbReference type="GeneID" id="4707871"/>
<protein>
    <submittedName>
        <fullName evidence="7">NCS1 nucleoside transporter family protein</fullName>
    </submittedName>
</protein>
<evidence type="ECO:0000256" key="1">
    <source>
        <dbReference type="ARBA" id="ARBA00004141"/>
    </source>
</evidence>
<feature type="transmembrane region" description="Helical" evidence="6">
    <location>
        <begin position="190"/>
        <end position="211"/>
    </location>
</feature>
<evidence type="ECO:0000256" key="3">
    <source>
        <dbReference type="ARBA" id="ARBA00022692"/>
    </source>
</evidence>
<dbReference type="GO" id="GO:0015205">
    <property type="term" value="F:nucleobase transmembrane transporter activity"/>
    <property type="evidence" value="ECO:0007669"/>
    <property type="project" value="TreeGrafter"/>
</dbReference>
<name>A1C865_ASPCL</name>
<dbReference type="InterPro" id="IPR045225">
    <property type="entry name" value="Uracil/uridine/allantoin_perm"/>
</dbReference>
<dbReference type="Gene3D" id="1.10.4160.10">
    <property type="entry name" value="Hydantoin permease"/>
    <property type="match status" value="1"/>
</dbReference>
<feature type="transmembrane region" description="Helical" evidence="6">
    <location>
        <begin position="449"/>
        <end position="472"/>
    </location>
</feature>
<feature type="transmembrane region" description="Helical" evidence="6">
    <location>
        <begin position="278"/>
        <end position="298"/>
    </location>
</feature>
<dbReference type="KEGG" id="act:ACLA_076260"/>
<dbReference type="InterPro" id="IPR001248">
    <property type="entry name" value="Pur-cyt_permease"/>
</dbReference>
<dbReference type="EMBL" id="DS027045">
    <property type="protein sequence ID" value="EAW14586.1"/>
    <property type="molecule type" value="Genomic_DNA"/>
</dbReference>
<dbReference type="RefSeq" id="XP_001276012.1">
    <property type="nucleotide sequence ID" value="XM_001276011.1"/>
</dbReference>
<dbReference type="FunFam" id="1.10.4160.10:FF:000027">
    <property type="entry name" value="Uncharacterized protein"/>
    <property type="match status" value="1"/>
</dbReference>
<dbReference type="PANTHER" id="PTHR30618:SF4">
    <property type="entry name" value="ALLANTOIN PERMEASE"/>
    <property type="match status" value="1"/>
</dbReference>
<feature type="transmembrane region" description="Helical" evidence="6">
    <location>
        <begin position="392"/>
        <end position="418"/>
    </location>
</feature>
<evidence type="ECO:0000256" key="6">
    <source>
        <dbReference type="SAM" id="Phobius"/>
    </source>
</evidence>
<feature type="transmembrane region" description="Helical" evidence="6">
    <location>
        <begin position="166"/>
        <end position="183"/>
    </location>
</feature>
<dbReference type="Proteomes" id="UP000006701">
    <property type="component" value="Unassembled WGS sequence"/>
</dbReference>
<keyword evidence="5 6" id="KW-0472">Membrane</keyword>
<dbReference type="AlphaFoldDB" id="A1C865"/>
<proteinExistence type="inferred from homology"/>
<feature type="transmembrane region" description="Helical" evidence="6">
    <location>
        <begin position="369"/>
        <end position="386"/>
    </location>
</feature>
<feature type="transmembrane region" description="Helical" evidence="6">
    <location>
        <begin position="328"/>
        <end position="348"/>
    </location>
</feature>